<dbReference type="GO" id="GO:0015031">
    <property type="term" value="P:protein transport"/>
    <property type="evidence" value="ECO:0007669"/>
    <property type="project" value="UniProtKB-KW"/>
</dbReference>
<evidence type="ECO:0000256" key="5">
    <source>
        <dbReference type="ARBA" id="ARBA00022490"/>
    </source>
</evidence>
<evidence type="ECO:0000256" key="6">
    <source>
        <dbReference type="ARBA" id="ARBA00022927"/>
    </source>
</evidence>
<reference evidence="9 10" key="1">
    <citation type="submission" date="2024-08" db="EMBL/GenBank/DDBJ databases">
        <title>Gnathostoma spinigerum genome.</title>
        <authorList>
            <person name="Gonzalez-Bertolin B."/>
            <person name="Monzon S."/>
            <person name="Zaballos A."/>
            <person name="Jimenez P."/>
            <person name="Dekumyoy P."/>
            <person name="Varona S."/>
            <person name="Cuesta I."/>
            <person name="Sumanam S."/>
            <person name="Adisakwattana P."/>
            <person name="Gasser R.B."/>
            <person name="Hernandez-Gonzalez A."/>
            <person name="Young N.D."/>
            <person name="Perteguer M.J."/>
        </authorList>
    </citation>
    <scope>NUCLEOTIDE SEQUENCE [LARGE SCALE GENOMIC DNA]</scope>
    <source>
        <strain evidence="9">AL3</strain>
        <tissue evidence="9">Liver</tissue>
    </source>
</reference>
<dbReference type="GO" id="GO:0005634">
    <property type="term" value="C:nucleus"/>
    <property type="evidence" value="ECO:0007669"/>
    <property type="project" value="UniProtKB-SubCell"/>
</dbReference>
<dbReference type="PANTHER" id="PTHR12596">
    <property type="entry name" value="EXPORTIN 4,7-RELATED"/>
    <property type="match status" value="1"/>
</dbReference>
<evidence type="ECO:0000256" key="8">
    <source>
        <dbReference type="SAM" id="Phobius"/>
    </source>
</evidence>
<keyword evidence="7" id="KW-0539">Nucleus</keyword>
<accession>A0ABD6EJX2</accession>
<comment type="similarity">
    <text evidence="3">Belongs to the exportin family.</text>
</comment>
<dbReference type="PANTHER" id="PTHR12596:SF2">
    <property type="entry name" value="EXPORTIN-7 ISOFORM X1"/>
    <property type="match status" value="1"/>
</dbReference>
<keyword evidence="4" id="KW-0813">Transport</keyword>
<dbReference type="Gene3D" id="1.25.10.10">
    <property type="entry name" value="Leucine-rich Repeat Variant"/>
    <property type="match status" value="1"/>
</dbReference>
<dbReference type="GO" id="GO:0005737">
    <property type="term" value="C:cytoplasm"/>
    <property type="evidence" value="ECO:0007669"/>
    <property type="project" value="UniProtKB-SubCell"/>
</dbReference>
<evidence type="ECO:0000256" key="4">
    <source>
        <dbReference type="ARBA" id="ARBA00022448"/>
    </source>
</evidence>
<evidence type="ECO:0000313" key="9">
    <source>
        <dbReference type="EMBL" id="MFH4976560.1"/>
    </source>
</evidence>
<keyword evidence="5" id="KW-0963">Cytoplasm</keyword>
<dbReference type="AlphaFoldDB" id="A0ABD6EJX2"/>
<keyword evidence="6" id="KW-0653">Protein transport</keyword>
<evidence type="ECO:0000256" key="1">
    <source>
        <dbReference type="ARBA" id="ARBA00004123"/>
    </source>
</evidence>
<feature type="transmembrane region" description="Helical" evidence="8">
    <location>
        <begin position="43"/>
        <end position="67"/>
    </location>
</feature>
<sequence length="304" mass="34524">MSSCNAVLLFREASKIICTYGERMLASPVPPPEQLYKQRYKNIATCFAALRMALCGSYVPFGVFWLYGDTCLQNILRMFVKMFMSISEQDFHSYSKITQHFYSLLENIAQDNICFLSNVEPEVFGTILRYIQHGVISIDTSVVSASCSTLDGILNYLYRRLTRPTSGRTHVGSEPEGDGCIRILEAQPELLSTLLSVMFQSIIYDDIKCQWSMSRPLLGLILIQEDFFQQWKIDFLNQQSDAKRALFEEAFGSLMSGVERNLSTRNKDIFTQNLSIFRRTVNDILKGTVLPTLPPVASVSDMMS</sequence>
<proteinExistence type="inferred from homology"/>
<protein>
    <submittedName>
        <fullName evidence="9">Uncharacterized protein</fullName>
    </submittedName>
</protein>
<evidence type="ECO:0000256" key="3">
    <source>
        <dbReference type="ARBA" id="ARBA00009466"/>
    </source>
</evidence>
<comment type="subcellular location">
    <subcellularLocation>
        <location evidence="2">Cytoplasm</location>
    </subcellularLocation>
    <subcellularLocation>
        <location evidence="1">Nucleus</location>
    </subcellularLocation>
</comment>
<dbReference type="SUPFAM" id="SSF48371">
    <property type="entry name" value="ARM repeat"/>
    <property type="match status" value="1"/>
</dbReference>
<comment type="caution">
    <text evidence="9">The sequence shown here is derived from an EMBL/GenBank/DDBJ whole genome shotgun (WGS) entry which is preliminary data.</text>
</comment>
<dbReference type="Proteomes" id="UP001608902">
    <property type="component" value="Unassembled WGS sequence"/>
</dbReference>
<dbReference type="InterPro" id="IPR044189">
    <property type="entry name" value="XPO4/7-like"/>
</dbReference>
<keyword evidence="8" id="KW-0812">Transmembrane</keyword>
<keyword evidence="8" id="KW-0472">Membrane</keyword>
<organism evidence="9 10">
    <name type="scientific">Gnathostoma spinigerum</name>
    <dbReference type="NCBI Taxonomy" id="75299"/>
    <lineage>
        <taxon>Eukaryota</taxon>
        <taxon>Metazoa</taxon>
        <taxon>Ecdysozoa</taxon>
        <taxon>Nematoda</taxon>
        <taxon>Chromadorea</taxon>
        <taxon>Rhabditida</taxon>
        <taxon>Spirurina</taxon>
        <taxon>Gnathostomatomorpha</taxon>
        <taxon>Gnathostomatoidea</taxon>
        <taxon>Gnathostomatidae</taxon>
        <taxon>Gnathostoma</taxon>
    </lineage>
</organism>
<dbReference type="InterPro" id="IPR011989">
    <property type="entry name" value="ARM-like"/>
</dbReference>
<dbReference type="InterPro" id="IPR016024">
    <property type="entry name" value="ARM-type_fold"/>
</dbReference>
<keyword evidence="10" id="KW-1185">Reference proteome</keyword>
<evidence type="ECO:0000313" key="10">
    <source>
        <dbReference type="Proteomes" id="UP001608902"/>
    </source>
</evidence>
<keyword evidence="8" id="KW-1133">Transmembrane helix</keyword>
<name>A0ABD6EJX2_9BILA</name>
<dbReference type="EMBL" id="JBGFUD010001636">
    <property type="protein sequence ID" value="MFH4976560.1"/>
    <property type="molecule type" value="Genomic_DNA"/>
</dbReference>
<gene>
    <name evidence="9" type="ORF">AB6A40_003269</name>
</gene>
<evidence type="ECO:0000256" key="2">
    <source>
        <dbReference type="ARBA" id="ARBA00004496"/>
    </source>
</evidence>
<evidence type="ECO:0000256" key="7">
    <source>
        <dbReference type="ARBA" id="ARBA00023242"/>
    </source>
</evidence>